<dbReference type="OrthoDB" id="5315444at2759"/>
<evidence type="ECO:0000313" key="1">
    <source>
        <dbReference type="EMBL" id="KAJ5472801.1"/>
    </source>
</evidence>
<reference evidence="1" key="1">
    <citation type="submission" date="2022-12" db="EMBL/GenBank/DDBJ databases">
        <authorList>
            <person name="Petersen C."/>
        </authorList>
    </citation>
    <scope>NUCLEOTIDE SEQUENCE</scope>
    <source>
        <strain evidence="1">IBT 17660</strain>
    </source>
</reference>
<organism evidence="1 2">
    <name type="scientific">Penicillium desertorum</name>
    <dbReference type="NCBI Taxonomy" id="1303715"/>
    <lineage>
        <taxon>Eukaryota</taxon>
        <taxon>Fungi</taxon>
        <taxon>Dikarya</taxon>
        <taxon>Ascomycota</taxon>
        <taxon>Pezizomycotina</taxon>
        <taxon>Eurotiomycetes</taxon>
        <taxon>Eurotiomycetidae</taxon>
        <taxon>Eurotiales</taxon>
        <taxon>Aspergillaceae</taxon>
        <taxon>Penicillium</taxon>
    </lineage>
</organism>
<sequence length="110" mass="12830">MNEIVKCGFVECKRHNANIEDSDWLSSKTQLERFIRRWEERNPSQAIYGLVCIGHPVRFFYMPRFKDTLVDFKSEDLTLSIKDNATDVDMILRQWRVLSEATEGKIASSG</sequence>
<dbReference type="AlphaFoldDB" id="A0A9W9WSE2"/>
<dbReference type="EMBL" id="JAPWDO010000004">
    <property type="protein sequence ID" value="KAJ5472801.1"/>
    <property type="molecule type" value="Genomic_DNA"/>
</dbReference>
<comment type="caution">
    <text evidence="1">The sequence shown here is derived from an EMBL/GenBank/DDBJ whole genome shotgun (WGS) entry which is preliminary data.</text>
</comment>
<protein>
    <submittedName>
        <fullName evidence="1">Uncharacterized protein</fullName>
    </submittedName>
</protein>
<evidence type="ECO:0000313" key="2">
    <source>
        <dbReference type="Proteomes" id="UP001147760"/>
    </source>
</evidence>
<dbReference type="Proteomes" id="UP001147760">
    <property type="component" value="Unassembled WGS sequence"/>
</dbReference>
<keyword evidence="2" id="KW-1185">Reference proteome</keyword>
<proteinExistence type="predicted"/>
<name>A0A9W9WSE2_9EURO</name>
<reference evidence="1" key="2">
    <citation type="journal article" date="2023" name="IMA Fungus">
        <title>Comparative genomic study of the Penicillium genus elucidates a diverse pangenome and 15 lateral gene transfer events.</title>
        <authorList>
            <person name="Petersen C."/>
            <person name="Sorensen T."/>
            <person name="Nielsen M.R."/>
            <person name="Sondergaard T.E."/>
            <person name="Sorensen J.L."/>
            <person name="Fitzpatrick D.A."/>
            <person name="Frisvad J.C."/>
            <person name="Nielsen K.L."/>
        </authorList>
    </citation>
    <scope>NUCLEOTIDE SEQUENCE</scope>
    <source>
        <strain evidence="1">IBT 17660</strain>
    </source>
</reference>
<accession>A0A9W9WSE2</accession>
<gene>
    <name evidence="1" type="ORF">N7530_006802</name>
</gene>